<feature type="transmembrane region" description="Helical" evidence="7">
    <location>
        <begin position="106"/>
        <end position="126"/>
    </location>
</feature>
<keyword evidence="3" id="KW-1003">Cell membrane</keyword>
<organism evidence="9">
    <name type="scientific">Pseudarthrobacter sulfonivorans</name>
    <dbReference type="NCBI Taxonomy" id="121292"/>
    <lineage>
        <taxon>Bacteria</taxon>
        <taxon>Bacillati</taxon>
        <taxon>Actinomycetota</taxon>
        <taxon>Actinomycetes</taxon>
        <taxon>Micrococcales</taxon>
        <taxon>Micrococcaceae</taxon>
        <taxon>Pseudarthrobacter</taxon>
    </lineage>
</organism>
<evidence type="ECO:0000256" key="4">
    <source>
        <dbReference type="ARBA" id="ARBA00022692"/>
    </source>
</evidence>
<dbReference type="AlphaFoldDB" id="A0A0U3FXU0"/>
<reference evidence="9 10" key="1">
    <citation type="submission" date="2015-12" db="EMBL/GenBank/DDBJ databases">
        <authorList>
            <person name="Shamseldin A."/>
            <person name="Moawad H."/>
            <person name="Abd El-Rahim W.M."/>
            <person name="Sadowsky M.J."/>
        </authorList>
    </citation>
    <scope>NUCLEOTIDE SEQUENCE [LARGE SCALE GENOMIC DNA]</scope>
    <source>
        <strain evidence="9 10">Ar51</strain>
    </source>
</reference>
<gene>
    <name evidence="9" type="ORF">AU252_09970</name>
</gene>
<evidence type="ECO:0000259" key="8">
    <source>
        <dbReference type="PROSITE" id="PS50928"/>
    </source>
</evidence>
<evidence type="ECO:0000256" key="5">
    <source>
        <dbReference type="ARBA" id="ARBA00022989"/>
    </source>
</evidence>
<feature type="transmembrane region" description="Helical" evidence="7">
    <location>
        <begin position="151"/>
        <end position="177"/>
    </location>
</feature>
<accession>A0A0U3FXU0</accession>
<comment type="similarity">
    <text evidence="7">Belongs to the binding-protein-dependent transport system permease family.</text>
</comment>
<feature type="transmembrane region" description="Helical" evidence="7">
    <location>
        <begin position="255"/>
        <end position="277"/>
    </location>
</feature>
<protein>
    <submittedName>
        <fullName evidence="9">ABC transporter permease</fullName>
    </submittedName>
</protein>
<dbReference type="InterPro" id="IPR035906">
    <property type="entry name" value="MetI-like_sf"/>
</dbReference>
<evidence type="ECO:0000256" key="1">
    <source>
        <dbReference type="ARBA" id="ARBA00004651"/>
    </source>
</evidence>
<evidence type="ECO:0000256" key="6">
    <source>
        <dbReference type="ARBA" id="ARBA00023136"/>
    </source>
</evidence>
<dbReference type="SUPFAM" id="SSF161098">
    <property type="entry name" value="MetI-like"/>
    <property type="match status" value="1"/>
</dbReference>
<dbReference type="CDD" id="cd06261">
    <property type="entry name" value="TM_PBP2"/>
    <property type="match status" value="1"/>
</dbReference>
<dbReference type="EMBL" id="CP013747">
    <property type="protein sequence ID" value="ALV43879.1"/>
    <property type="molecule type" value="Genomic_DNA"/>
</dbReference>
<feature type="transmembrane region" description="Helical" evidence="7">
    <location>
        <begin position="73"/>
        <end position="94"/>
    </location>
</feature>
<dbReference type="GO" id="GO:0005886">
    <property type="term" value="C:plasma membrane"/>
    <property type="evidence" value="ECO:0007669"/>
    <property type="project" value="UniProtKB-SubCell"/>
</dbReference>
<dbReference type="PANTHER" id="PTHR43005:SF1">
    <property type="entry name" value="SPERMIDINE_PUTRESCINE TRANSPORT SYSTEM PERMEASE PROTEIN"/>
    <property type="match status" value="1"/>
</dbReference>
<dbReference type="Pfam" id="PF00528">
    <property type="entry name" value="BPD_transp_1"/>
    <property type="match status" value="1"/>
</dbReference>
<sequence>MTQRNRPLWLLAPGGMMMLLIIVIPLLIGLYIALIDLDQYTLRQWMATPFVGLANFIEAITETSLLKAIWLSVSYSVLSTLLTVPLGVAAAAATQNHFRGRGIVRSLFLIPYVMPAFVVATVWQTIFQPDGILNQVLNTQGTLWLNGPNSYWALVIAQVWSAWPFIYLMSLAGLQSVDHEVHEAAALDGAMWWKKLRYVVFPYLRGPVALACLIGTLHHINNFTLPFVLFGVPTPIDVEVLPILTYVTAFQSLRFGLSAAMAIVSLVLIMIPLFIYLRAVKLDTTEEPGGTK</sequence>
<dbReference type="STRING" id="121292.AU252_09970"/>
<keyword evidence="4 7" id="KW-0812">Transmembrane</keyword>
<evidence type="ECO:0000313" key="10">
    <source>
        <dbReference type="Proteomes" id="UP000065151"/>
    </source>
</evidence>
<feature type="domain" description="ABC transmembrane type-1" evidence="8">
    <location>
        <begin position="69"/>
        <end position="276"/>
    </location>
</feature>
<dbReference type="GO" id="GO:0055085">
    <property type="term" value="P:transmembrane transport"/>
    <property type="evidence" value="ECO:0007669"/>
    <property type="project" value="InterPro"/>
</dbReference>
<keyword evidence="6 7" id="KW-0472">Membrane</keyword>
<evidence type="ECO:0000256" key="3">
    <source>
        <dbReference type="ARBA" id="ARBA00022475"/>
    </source>
</evidence>
<feature type="transmembrane region" description="Helical" evidence="7">
    <location>
        <begin position="198"/>
        <end position="220"/>
    </location>
</feature>
<feature type="transmembrane region" description="Helical" evidence="7">
    <location>
        <begin position="7"/>
        <end position="34"/>
    </location>
</feature>
<dbReference type="Gene3D" id="1.10.3720.10">
    <property type="entry name" value="MetI-like"/>
    <property type="match status" value="1"/>
</dbReference>
<keyword evidence="5 7" id="KW-1133">Transmembrane helix</keyword>
<evidence type="ECO:0000256" key="2">
    <source>
        <dbReference type="ARBA" id="ARBA00022448"/>
    </source>
</evidence>
<comment type="subcellular location">
    <subcellularLocation>
        <location evidence="1 7">Cell membrane</location>
        <topology evidence="1 7">Multi-pass membrane protein</topology>
    </subcellularLocation>
</comment>
<dbReference type="PROSITE" id="PS50928">
    <property type="entry name" value="ABC_TM1"/>
    <property type="match status" value="1"/>
</dbReference>
<evidence type="ECO:0000256" key="7">
    <source>
        <dbReference type="RuleBase" id="RU363032"/>
    </source>
</evidence>
<name>A0A0U3FXU0_9MICC</name>
<dbReference type="Proteomes" id="UP000065151">
    <property type="component" value="Chromosome"/>
</dbReference>
<dbReference type="InterPro" id="IPR000515">
    <property type="entry name" value="MetI-like"/>
</dbReference>
<dbReference type="KEGG" id="psul:AU252_09970"/>
<proteinExistence type="inferred from homology"/>
<evidence type="ECO:0000313" key="9">
    <source>
        <dbReference type="EMBL" id="ALV43879.1"/>
    </source>
</evidence>
<keyword evidence="2 7" id="KW-0813">Transport</keyword>
<dbReference type="PANTHER" id="PTHR43005">
    <property type="entry name" value="BLR7065 PROTEIN"/>
    <property type="match status" value="1"/>
</dbReference>